<dbReference type="Gene3D" id="1.25.10.10">
    <property type="entry name" value="Leucine-rich Repeat Variant"/>
    <property type="match status" value="1"/>
</dbReference>
<dbReference type="Gene3D" id="3.30.200.20">
    <property type="entry name" value="Phosphorylase Kinase, domain 1"/>
    <property type="match status" value="1"/>
</dbReference>
<dbReference type="InterPro" id="IPR000719">
    <property type="entry name" value="Prot_kinase_dom"/>
</dbReference>
<accession>A0ABP0TV97</accession>
<dbReference type="SMART" id="SM00220">
    <property type="entry name" value="S_TKc"/>
    <property type="match status" value="1"/>
</dbReference>
<evidence type="ECO:0000313" key="4">
    <source>
        <dbReference type="Proteomes" id="UP001497512"/>
    </source>
</evidence>
<dbReference type="CDD" id="cd14011">
    <property type="entry name" value="PK_SCY1_like"/>
    <property type="match status" value="1"/>
</dbReference>
<protein>
    <recommendedName>
        <fullName evidence="2">Protein kinase domain-containing protein</fullName>
    </recommendedName>
</protein>
<keyword evidence="4" id="KW-1185">Reference proteome</keyword>
<sequence length="927" mass="99768">MALNMKSFTQALGIAAAAIEKTVHSTVHEVTGPKALQDYELGEQVGSGGPGLVWKLYSGMPRNKATQLHNSQVCVWVLDKKALSESRVRNGVSRAVEEAFLDLLRQDAAQMSRLRHPGVVRVVQALDESKTTMAIVTEPIFASVANVLGSVDNVVKVPAELKDLELGQLEIKHGLLQLAESLSFLHTNARLIHCAISPESVYITASGAWKLAGFGFAVNTGQPDPNSGPTFHFSEYDVEDVDMPLHPPLDYTAPELTRKSNTGPSASTDIFSLALLAYHLLSRQSLLQCKNNLRTYASKVSFLANESFSNIPSDIVKDLRLMLNVDEVSRPSALDFTGSAFFRDDTRLRALRFLDHMLERDNMQKTQFLKALADMWTGFDARVLRYKVLPPLCAELRNEIMQPMVLPMVLTIADSQEKVDFVSSTLPALLPVLGSATGDTLLLLVKHAGLLINKVGADVLATNVVPMVVRAFEDPDARMQEEVLKRTLTLTKQLDFTVLKESILPRVHGLALKTTMAAVRVNALLCLGEVVPRLDKPAVLEVLQTLQRCTAVDHSAPTLMCTLGVASAIFKQLGTEFAAEHLLPLLCPLLIAQQLNLQQFAKYMHFVKEVIRKIEEKRGVVVNEAEPVSLDVKSMALSDPAKENVSATSNSTKTNSWDSDWDVSKGKTKTAGGGATIVPSKAPSQIPSLSTAPTTSPVVPSLTTMDTSQQQLSSLSFEWPPAAPLAAVQAPNLQPGNAIVSTGNATQASQHTSIDFGKSSFGSGMLNQSSTNTGLNGGFGSVSMEATAVQAGEDDFDPFADWPPRSGSAAKNTVAVGGISRHASWGSGLGASKDSMLKTSNPPLSMSEWSIPSAAPSNPQPAPRNVEDFFVSPKAQDSNPLKLAPPPPSGLGLGKGRGRNPMRPLRSSKPNNQTSGRSDQPPLLDLL</sequence>
<organism evidence="3 4">
    <name type="scientific">Sphagnum troendelagicum</name>
    <dbReference type="NCBI Taxonomy" id="128251"/>
    <lineage>
        <taxon>Eukaryota</taxon>
        <taxon>Viridiplantae</taxon>
        <taxon>Streptophyta</taxon>
        <taxon>Embryophyta</taxon>
        <taxon>Bryophyta</taxon>
        <taxon>Sphagnophytina</taxon>
        <taxon>Sphagnopsida</taxon>
        <taxon>Sphagnales</taxon>
        <taxon>Sphagnaceae</taxon>
        <taxon>Sphagnum</taxon>
    </lineage>
</organism>
<feature type="compositionally biased region" description="Polar residues" evidence="1">
    <location>
        <begin position="645"/>
        <end position="658"/>
    </location>
</feature>
<dbReference type="EMBL" id="OZ019907">
    <property type="protein sequence ID" value="CAK9205460.1"/>
    <property type="molecule type" value="Genomic_DNA"/>
</dbReference>
<dbReference type="InterPro" id="IPR016024">
    <property type="entry name" value="ARM-type_fold"/>
</dbReference>
<dbReference type="InterPro" id="IPR051177">
    <property type="entry name" value="CIK-Related_Protein"/>
</dbReference>
<dbReference type="PROSITE" id="PS50011">
    <property type="entry name" value="PROTEIN_KINASE_DOM"/>
    <property type="match status" value="1"/>
</dbReference>
<feature type="region of interest" description="Disordered" evidence="1">
    <location>
        <begin position="824"/>
        <end position="927"/>
    </location>
</feature>
<feature type="compositionally biased region" description="Low complexity" evidence="1">
    <location>
        <begin position="687"/>
        <end position="700"/>
    </location>
</feature>
<evidence type="ECO:0000259" key="2">
    <source>
        <dbReference type="PROSITE" id="PS50011"/>
    </source>
</evidence>
<dbReference type="PANTHER" id="PTHR12984">
    <property type="entry name" value="SCY1-RELATED S/T PROTEIN KINASE-LIKE"/>
    <property type="match status" value="1"/>
</dbReference>
<proteinExistence type="predicted"/>
<dbReference type="SUPFAM" id="SSF48371">
    <property type="entry name" value="ARM repeat"/>
    <property type="match status" value="1"/>
</dbReference>
<dbReference type="Gene3D" id="1.10.510.10">
    <property type="entry name" value="Transferase(Phosphotransferase) domain 1"/>
    <property type="match status" value="1"/>
</dbReference>
<dbReference type="Pfam" id="PF00069">
    <property type="entry name" value="Pkinase"/>
    <property type="match status" value="1"/>
</dbReference>
<feature type="compositionally biased region" description="Polar residues" evidence="1">
    <location>
        <begin position="837"/>
        <end position="848"/>
    </location>
</feature>
<feature type="compositionally biased region" description="Polar residues" evidence="1">
    <location>
        <begin position="908"/>
        <end position="918"/>
    </location>
</feature>
<dbReference type="InterPro" id="IPR011989">
    <property type="entry name" value="ARM-like"/>
</dbReference>
<name>A0ABP0TV97_9BRYO</name>
<dbReference type="SUPFAM" id="SSF56112">
    <property type="entry name" value="Protein kinase-like (PK-like)"/>
    <property type="match status" value="1"/>
</dbReference>
<dbReference type="Proteomes" id="UP001497512">
    <property type="component" value="Chromosome 15"/>
</dbReference>
<dbReference type="InterPro" id="IPR011009">
    <property type="entry name" value="Kinase-like_dom_sf"/>
</dbReference>
<evidence type="ECO:0000256" key="1">
    <source>
        <dbReference type="SAM" id="MobiDB-lite"/>
    </source>
</evidence>
<dbReference type="PANTHER" id="PTHR12984:SF6">
    <property type="entry name" value="SCY1-LIKE PROTEIN 2"/>
    <property type="match status" value="1"/>
</dbReference>
<feature type="domain" description="Protein kinase" evidence="2">
    <location>
        <begin position="39"/>
        <end position="342"/>
    </location>
</feature>
<gene>
    <name evidence="3" type="ORF">CSSPTR1EN2_LOCUS7859</name>
</gene>
<reference evidence="3" key="1">
    <citation type="submission" date="2024-02" db="EMBL/GenBank/DDBJ databases">
        <authorList>
            <consortium name="ELIXIR-Norway"/>
            <consortium name="Elixir Norway"/>
        </authorList>
    </citation>
    <scope>NUCLEOTIDE SEQUENCE</scope>
</reference>
<evidence type="ECO:0000313" key="3">
    <source>
        <dbReference type="EMBL" id="CAK9205460.1"/>
    </source>
</evidence>
<feature type="region of interest" description="Disordered" evidence="1">
    <location>
        <begin position="639"/>
        <end position="700"/>
    </location>
</feature>